<keyword evidence="6 7" id="KW-0949">S-adenosyl-L-methionine</keyword>
<accession>A0A1I3WWJ5</accession>
<dbReference type="EC" id="2.1.1.77" evidence="7"/>
<dbReference type="InterPro" id="IPR029063">
    <property type="entry name" value="SAM-dependent_MTases_sf"/>
</dbReference>
<keyword evidence="9" id="KW-1185">Reference proteome</keyword>
<dbReference type="Pfam" id="PF01135">
    <property type="entry name" value="PCMT"/>
    <property type="match status" value="1"/>
</dbReference>
<dbReference type="FunFam" id="3.40.50.150:FF:000010">
    <property type="entry name" value="Protein-L-isoaspartate O-methyltransferase"/>
    <property type="match status" value="1"/>
</dbReference>
<dbReference type="PANTHER" id="PTHR11579:SF0">
    <property type="entry name" value="PROTEIN-L-ISOASPARTATE(D-ASPARTATE) O-METHYLTRANSFERASE"/>
    <property type="match status" value="1"/>
</dbReference>
<dbReference type="HAMAP" id="MF_00090">
    <property type="entry name" value="PIMT"/>
    <property type="match status" value="1"/>
</dbReference>
<feature type="active site" evidence="7">
    <location>
        <position position="72"/>
    </location>
</feature>
<comment type="similarity">
    <text evidence="2 7">Belongs to the methyltransferase superfamily. L-isoaspartyl/D-aspartyl protein methyltransferase family.</text>
</comment>
<dbReference type="CDD" id="cd02440">
    <property type="entry name" value="AdoMet_MTases"/>
    <property type="match status" value="1"/>
</dbReference>
<comment type="subcellular location">
    <subcellularLocation>
        <location evidence="1 7">Cytoplasm</location>
    </subcellularLocation>
</comment>
<name>A0A1I3WWJ5_9BACT</name>
<dbReference type="EMBL" id="FORX01000014">
    <property type="protein sequence ID" value="SFK11539.1"/>
    <property type="molecule type" value="Genomic_DNA"/>
</dbReference>
<dbReference type="NCBIfam" id="NF001453">
    <property type="entry name" value="PRK00312.1"/>
    <property type="match status" value="1"/>
</dbReference>
<evidence type="ECO:0000256" key="1">
    <source>
        <dbReference type="ARBA" id="ARBA00004496"/>
    </source>
</evidence>
<dbReference type="PANTHER" id="PTHR11579">
    <property type="entry name" value="PROTEIN-L-ISOASPARTATE O-METHYLTRANSFERASE"/>
    <property type="match status" value="1"/>
</dbReference>
<dbReference type="SUPFAM" id="SSF53335">
    <property type="entry name" value="S-adenosyl-L-methionine-dependent methyltransferases"/>
    <property type="match status" value="1"/>
</dbReference>
<dbReference type="RefSeq" id="WP_092376581.1">
    <property type="nucleotide sequence ID" value="NZ_FORX01000014.1"/>
</dbReference>
<dbReference type="Proteomes" id="UP000198635">
    <property type="component" value="Unassembled WGS sequence"/>
</dbReference>
<dbReference type="NCBIfam" id="TIGR00080">
    <property type="entry name" value="pimt"/>
    <property type="match status" value="1"/>
</dbReference>
<dbReference type="Gene3D" id="3.40.50.150">
    <property type="entry name" value="Vaccinia Virus protein VP39"/>
    <property type="match status" value="1"/>
</dbReference>
<dbReference type="STRING" id="52560.SAMN04488082_11486"/>
<gene>
    <name evidence="7" type="primary">pcm</name>
    <name evidence="8" type="ORF">SAMN04488082_11486</name>
</gene>
<evidence type="ECO:0000256" key="3">
    <source>
        <dbReference type="ARBA" id="ARBA00022490"/>
    </source>
</evidence>
<evidence type="ECO:0000256" key="7">
    <source>
        <dbReference type="HAMAP-Rule" id="MF_00090"/>
    </source>
</evidence>
<evidence type="ECO:0000256" key="5">
    <source>
        <dbReference type="ARBA" id="ARBA00022679"/>
    </source>
</evidence>
<dbReference type="GO" id="GO:0032259">
    <property type="term" value="P:methylation"/>
    <property type="evidence" value="ECO:0007669"/>
    <property type="project" value="UniProtKB-KW"/>
</dbReference>
<evidence type="ECO:0000256" key="4">
    <source>
        <dbReference type="ARBA" id="ARBA00022603"/>
    </source>
</evidence>
<evidence type="ECO:0000313" key="9">
    <source>
        <dbReference type="Proteomes" id="UP000198635"/>
    </source>
</evidence>
<sequence>MNRADRESFTLKGFLRNRERMVREQIEARGITDERVLSVMRQVPRHLFVDEALQMQAYGDHPVPIGLGQTLSQPYIVALMTSLLVVRPRMRILEIGTGSGYQAAILAAMGAEVFTVERIKQLYMTARSRLLQMKYFNVRVKLDDGTMGWPDLGPFDRIIVTAGGPEVPAPLLEQLTDPGIMLIPVGATRRDQRLLRIFKKEGRIHQEDHGSVAFVDLVGSHGW</sequence>
<dbReference type="OrthoDB" id="9810066at2"/>
<proteinExistence type="inferred from homology"/>
<dbReference type="AlphaFoldDB" id="A0A1I3WWJ5"/>
<organism evidence="8 9">
    <name type="scientific">Desulfomicrobium apsheronum</name>
    <dbReference type="NCBI Taxonomy" id="52560"/>
    <lineage>
        <taxon>Bacteria</taxon>
        <taxon>Pseudomonadati</taxon>
        <taxon>Thermodesulfobacteriota</taxon>
        <taxon>Desulfovibrionia</taxon>
        <taxon>Desulfovibrionales</taxon>
        <taxon>Desulfomicrobiaceae</taxon>
        <taxon>Desulfomicrobium</taxon>
    </lineage>
</organism>
<evidence type="ECO:0000313" key="8">
    <source>
        <dbReference type="EMBL" id="SFK11539.1"/>
    </source>
</evidence>
<keyword evidence="3 7" id="KW-0963">Cytoplasm</keyword>
<dbReference type="InterPro" id="IPR000682">
    <property type="entry name" value="PCMT"/>
</dbReference>
<dbReference type="GO" id="GO:0005737">
    <property type="term" value="C:cytoplasm"/>
    <property type="evidence" value="ECO:0007669"/>
    <property type="project" value="UniProtKB-SubCell"/>
</dbReference>
<reference evidence="9" key="1">
    <citation type="submission" date="2016-10" db="EMBL/GenBank/DDBJ databases">
        <authorList>
            <person name="Varghese N."/>
            <person name="Submissions S."/>
        </authorList>
    </citation>
    <scope>NUCLEOTIDE SEQUENCE [LARGE SCALE GENOMIC DNA]</scope>
    <source>
        <strain evidence="9">DSM 5918</strain>
    </source>
</reference>
<keyword evidence="5 7" id="KW-0808">Transferase</keyword>
<dbReference type="PROSITE" id="PS01279">
    <property type="entry name" value="PCMT"/>
    <property type="match status" value="1"/>
</dbReference>
<keyword evidence="4 7" id="KW-0489">Methyltransferase</keyword>
<evidence type="ECO:0000256" key="6">
    <source>
        <dbReference type="ARBA" id="ARBA00022691"/>
    </source>
</evidence>
<dbReference type="GO" id="GO:0004719">
    <property type="term" value="F:protein-L-isoaspartate (D-aspartate) O-methyltransferase activity"/>
    <property type="evidence" value="ECO:0007669"/>
    <property type="project" value="UniProtKB-UniRule"/>
</dbReference>
<comment type="function">
    <text evidence="7">Catalyzes the methyl esterification of L-isoaspartyl residues in peptides and proteins that result from spontaneous decomposition of normal L-aspartyl and L-asparaginyl residues. It plays a role in the repair and/or degradation of damaged proteins.</text>
</comment>
<evidence type="ECO:0000256" key="2">
    <source>
        <dbReference type="ARBA" id="ARBA00005369"/>
    </source>
</evidence>
<protein>
    <recommendedName>
        <fullName evidence="7">Protein-L-isoaspartate O-methyltransferase</fullName>
        <ecNumber evidence="7">2.1.1.77</ecNumber>
    </recommendedName>
    <alternativeName>
        <fullName evidence="7">L-isoaspartyl protein carboxyl methyltransferase</fullName>
    </alternativeName>
    <alternativeName>
        <fullName evidence="7">Protein L-isoaspartyl methyltransferase</fullName>
    </alternativeName>
    <alternativeName>
        <fullName evidence="7">Protein-beta-aspartate methyltransferase</fullName>
        <shortName evidence="7">PIMT</shortName>
    </alternativeName>
</protein>
<comment type="catalytic activity">
    <reaction evidence="7">
        <text>[protein]-L-isoaspartate + S-adenosyl-L-methionine = [protein]-L-isoaspartate alpha-methyl ester + S-adenosyl-L-homocysteine</text>
        <dbReference type="Rhea" id="RHEA:12705"/>
        <dbReference type="Rhea" id="RHEA-COMP:12143"/>
        <dbReference type="Rhea" id="RHEA-COMP:12144"/>
        <dbReference type="ChEBI" id="CHEBI:57856"/>
        <dbReference type="ChEBI" id="CHEBI:59789"/>
        <dbReference type="ChEBI" id="CHEBI:90596"/>
        <dbReference type="ChEBI" id="CHEBI:90598"/>
        <dbReference type="EC" id="2.1.1.77"/>
    </reaction>
</comment>
<dbReference type="GO" id="GO:0030091">
    <property type="term" value="P:protein repair"/>
    <property type="evidence" value="ECO:0007669"/>
    <property type="project" value="UniProtKB-UniRule"/>
</dbReference>